<dbReference type="GO" id="GO:0008422">
    <property type="term" value="F:beta-glucosidase activity"/>
    <property type="evidence" value="ECO:0007669"/>
    <property type="project" value="UniProtKB-EC"/>
</dbReference>
<evidence type="ECO:0000313" key="8">
    <source>
        <dbReference type="Proteomes" id="UP000037122"/>
    </source>
</evidence>
<dbReference type="GO" id="GO:0009251">
    <property type="term" value="P:glucan catabolic process"/>
    <property type="evidence" value="ECO:0007669"/>
    <property type="project" value="TreeGrafter"/>
</dbReference>
<dbReference type="VEuPathDB" id="FungiDB:QG37_06553"/>
<comment type="catalytic activity">
    <reaction evidence="1">
        <text>Hydrolysis of terminal, non-reducing beta-D-glucosyl residues with release of beta-D-glucose.</text>
        <dbReference type="EC" id="3.2.1.21"/>
    </reaction>
</comment>
<dbReference type="PRINTS" id="PR00133">
    <property type="entry name" value="GLHYDRLASE3"/>
</dbReference>
<evidence type="ECO:0000256" key="3">
    <source>
        <dbReference type="ARBA" id="ARBA00012744"/>
    </source>
</evidence>
<evidence type="ECO:0000256" key="5">
    <source>
        <dbReference type="ARBA" id="ARBA00023295"/>
    </source>
</evidence>
<dbReference type="VEuPathDB" id="FungiDB:B9J08_002240"/>
<evidence type="ECO:0000256" key="1">
    <source>
        <dbReference type="ARBA" id="ARBA00000448"/>
    </source>
</evidence>
<gene>
    <name evidence="7" type="ORF">QG37_06553</name>
</gene>
<accession>A0A0L0NTV5</accession>
<dbReference type="Proteomes" id="UP000037122">
    <property type="component" value="Unassembled WGS sequence"/>
</dbReference>
<dbReference type="VEuPathDB" id="FungiDB:CJI97_001783"/>
<dbReference type="InterPro" id="IPR002772">
    <property type="entry name" value="Glyco_hydro_3_C"/>
</dbReference>
<dbReference type="InterPro" id="IPR013783">
    <property type="entry name" value="Ig-like_fold"/>
</dbReference>
<evidence type="ECO:0000256" key="2">
    <source>
        <dbReference type="ARBA" id="ARBA00005336"/>
    </source>
</evidence>
<protein>
    <recommendedName>
        <fullName evidence="3">beta-glucosidase</fullName>
        <ecNumber evidence="3">3.2.1.21</ecNumber>
    </recommendedName>
</protein>
<dbReference type="Gene3D" id="2.60.40.10">
    <property type="entry name" value="Immunoglobulins"/>
    <property type="match status" value="1"/>
</dbReference>
<dbReference type="Gene3D" id="3.40.50.1700">
    <property type="entry name" value="Glycoside hydrolase family 3 C-terminal domain"/>
    <property type="match status" value="1"/>
</dbReference>
<dbReference type="FunFam" id="2.60.40.10:FF:000495">
    <property type="entry name" value="Periplasmic beta-glucosidase"/>
    <property type="match status" value="1"/>
</dbReference>
<dbReference type="InterPro" id="IPR017853">
    <property type="entry name" value="GH"/>
</dbReference>
<keyword evidence="4" id="KW-0378">Hydrolase</keyword>
<dbReference type="Pfam" id="PF01915">
    <property type="entry name" value="Glyco_hydro_3_C"/>
    <property type="match status" value="1"/>
</dbReference>
<sequence>MSFSEIDVEAVLEELTVQEKIGLVSGLDSWHTFPVHRLGIPSLRISDGPNGVRGTKFFNSVPTACIPTGTAMGSCWNADLMYKIGKLMGEQCRAKGAHVLMGPTINMVRSPLSGRSFESLSEDPFLTGLLALSYCKGVHETKVMVCPKHLVCNDKEDFRMTMNVLITPRALREIYLMPFMLVQKYADPEMYMTAYNRLNGKHCSENSHLLKGIVREEWGFDGCFVSDWYGVVSCADSINAGLNLEMPGPSIWRGKLLEMSLFHDTVTEQSLDEAVKGVLYLVNKAAKSGIPENAHEGMKDDTETTEMVLQAARESIVLMKNSNGVLPLKKSGKILIIGEAAKKANYACGGCTNVTPYRQISLYDALVAQLGDANVKFCLGASNRKLLPSFANFAKSKEELPIRFCVYDDPRSVIDRTPITDSYVGEIDAILGDFDPAKLRDPNQLYANFQVVINVPESGHYKFNLKVLGLAKVYVNGELKIVNDLEHKTSGAFGLDAPEVFEEIIFEAGKDYLIEVDFASTIGKSSFITGYGCVSCGIEKAVSPEESIKEAAAMAKEYDQVVVITGLNKDYECEGFDREDMNLPPYQDKLIESVLDSNPNAVIIIESGTPATLPWIDRASALLHSGYLGEQLGNALVDVLFGEYNPSAKLPFTWPKRYEDCSSATSFQLDNGHSLTYHDDIYMGYRHMDVTMISPLFAFGHGLSYTTFEFKKLEVSDDEDFVKLEVDVENVGSASGEAVVQAYVAHRKCSVPTVVKSLKGFVKVQCDKGATTTASIVLDKKLACSYYNTLLSKWTVEKGDYDILVGSASDKIELEGTFHVEKTTHWVSLA</sequence>
<dbReference type="Gene3D" id="2.60.120.260">
    <property type="entry name" value="Galactose-binding domain-like"/>
    <property type="match status" value="1"/>
</dbReference>
<evidence type="ECO:0000259" key="6">
    <source>
        <dbReference type="PROSITE" id="PS51820"/>
    </source>
</evidence>
<dbReference type="Pfam" id="PF00933">
    <property type="entry name" value="Glyco_hydro_3"/>
    <property type="match status" value="1"/>
</dbReference>
<dbReference type="PANTHER" id="PTHR42715">
    <property type="entry name" value="BETA-GLUCOSIDASE"/>
    <property type="match status" value="1"/>
</dbReference>
<dbReference type="PROSITE" id="PS51820">
    <property type="entry name" value="PA14"/>
    <property type="match status" value="1"/>
</dbReference>
<evidence type="ECO:0000313" key="7">
    <source>
        <dbReference type="EMBL" id="KND97090.1"/>
    </source>
</evidence>
<dbReference type="InterPro" id="IPR050288">
    <property type="entry name" value="Cellulose_deg_GH3"/>
</dbReference>
<dbReference type="PANTHER" id="PTHR42715:SF27">
    <property type="entry name" value="BETA-GLUCOSIDASE-RELATED"/>
    <property type="match status" value="1"/>
</dbReference>
<dbReference type="InterPro" id="IPR036881">
    <property type="entry name" value="Glyco_hydro_3_C_sf"/>
</dbReference>
<dbReference type="EC" id="3.2.1.21" evidence="3"/>
<organism evidence="7 8">
    <name type="scientific">Candidozyma auris</name>
    <name type="common">Yeast</name>
    <name type="synonym">Candida auris</name>
    <dbReference type="NCBI Taxonomy" id="498019"/>
    <lineage>
        <taxon>Eukaryota</taxon>
        <taxon>Fungi</taxon>
        <taxon>Dikarya</taxon>
        <taxon>Ascomycota</taxon>
        <taxon>Saccharomycotina</taxon>
        <taxon>Pichiomycetes</taxon>
        <taxon>Metschnikowiaceae</taxon>
        <taxon>Candidozyma</taxon>
    </lineage>
</organism>
<dbReference type="Pfam" id="PF14310">
    <property type="entry name" value="Fn3-like"/>
    <property type="match status" value="1"/>
</dbReference>
<reference evidence="8" key="1">
    <citation type="journal article" date="2015" name="BMC Genomics">
        <title>Draft genome of a commonly misdiagnosed multidrug resistant pathogen Candida auris.</title>
        <authorList>
            <person name="Chatterjee S."/>
            <person name="Alampalli S.V."/>
            <person name="Nageshan R.K."/>
            <person name="Chettiar S.T."/>
            <person name="Joshi S."/>
            <person name="Tatu U.S."/>
        </authorList>
    </citation>
    <scope>NUCLEOTIDE SEQUENCE [LARGE SCALE GENOMIC DNA]</scope>
    <source>
        <strain evidence="8">6684</strain>
    </source>
</reference>
<dbReference type="InterPro" id="IPR011658">
    <property type="entry name" value="PA14_dom"/>
</dbReference>
<dbReference type="InterPro" id="IPR026891">
    <property type="entry name" value="Fn3-like"/>
</dbReference>
<keyword evidence="5" id="KW-0326">Glycosidase</keyword>
<dbReference type="SUPFAM" id="SSF51445">
    <property type="entry name" value="(Trans)glycosidases"/>
    <property type="match status" value="1"/>
</dbReference>
<dbReference type="InterPro" id="IPR036962">
    <property type="entry name" value="Glyco_hydro_3_N_sf"/>
</dbReference>
<evidence type="ECO:0000256" key="4">
    <source>
        <dbReference type="ARBA" id="ARBA00022801"/>
    </source>
</evidence>
<comment type="caution">
    <text evidence="7">The sequence shown here is derived from an EMBL/GenBank/DDBJ whole genome shotgun (WGS) entry which is preliminary data.</text>
</comment>
<comment type="similarity">
    <text evidence="2">Belongs to the glycosyl hydrolase 3 family.</text>
</comment>
<proteinExistence type="inferred from homology"/>
<dbReference type="Pfam" id="PF07691">
    <property type="entry name" value="PA14"/>
    <property type="match status" value="1"/>
</dbReference>
<dbReference type="EMBL" id="LGST01000045">
    <property type="protein sequence ID" value="KND97090.1"/>
    <property type="molecule type" value="Genomic_DNA"/>
</dbReference>
<feature type="domain" description="PA14" evidence="6">
    <location>
        <begin position="397"/>
        <end position="552"/>
    </location>
</feature>
<dbReference type="InterPro" id="IPR037524">
    <property type="entry name" value="PA14/GLEYA"/>
</dbReference>
<dbReference type="VEuPathDB" id="FungiDB:CJI96_0002661"/>
<dbReference type="VEuPathDB" id="FungiDB:CJJ07_005541"/>
<dbReference type="InterPro" id="IPR001764">
    <property type="entry name" value="Glyco_hydro_3_N"/>
</dbReference>
<name>A0A0L0NTV5_CANAR</name>
<dbReference type="SUPFAM" id="SSF56988">
    <property type="entry name" value="Anthrax protective antigen"/>
    <property type="match status" value="1"/>
</dbReference>
<dbReference type="AlphaFoldDB" id="A0A0L0NTV5"/>
<dbReference type="VEuPathDB" id="FungiDB:CJJ09_005326"/>
<dbReference type="SMART" id="SM01217">
    <property type="entry name" value="Fn3_like"/>
    <property type="match status" value="1"/>
</dbReference>
<dbReference type="SUPFAM" id="SSF52279">
    <property type="entry name" value="Beta-D-glucan exohydrolase, C-terminal domain"/>
    <property type="match status" value="1"/>
</dbReference>
<dbReference type="Gene3D" id="3.20.20.300">
    <property type="entry name" value="Glycoside hydrolase, family 3, N-terminal domain"/>
    <property type="match status" value="1"/>
</dbReference>